<dbReference type="NCBIfam" id="TIGR04183">
    <property type="entry name" value="Por_Secre_tail"/>
    <property type="match status" value="1"/>
</dbReference>
<organism evidence="3 4">
    <name type="scientific">Profundicola chukchiensis</name>
    <dbReference type="NCBI Taxonomy" id="2961959"/>
    <lineage>
        <taxon>Bacteria</taxon>
        <taxon>Pseudomonadati</taxon>
        <taxon>Bacteroidota</taxon>
        <taxon>Flavobacteriia</taxon>
        <taxon>Flavobacteriales</taxon>
        <taxon>Weeksellaceae</taxon>
        <taxon>Profundicola</taxon>
    </lineage>
</organism>
<sequence length="627" mass="69548">MKKNLLIAALVLPLLTVSAQWTQTGGTVSVQPNTLHYMSGTYEVKGGGQAINKGNVNVQGQFTIDETNPNTEFRNVWNNSKISYGQLIINENSLATGTVIAEYKNTPHTQFFKQSFAVPFDGISALELATQAGLQNPQWITHPRNFTYMSSRWENAINMWENSQFASANMKADDIIGMNNNTSSSSSEPFLPTSSYRINQRLEGLDTRLSEYQGKPANMAHSLDVTPFAIDPSSTNYTRNIYGEMLGTYLKDPFVNINYTSWTTPGIVNIPTDFGNNLFSFGNPYTSNLDLRPSLTGGPVTGVIQYMGADFIVDQGSNILVADAPFKATWDNGAWIGDLEALEVRPFHTFSIKTDGTINSIPLGNANKTFDLDYNAPAFVDRTTTNQLFQVKMQLFKNDLALSRAYIVASNSFEAAAQAGNEAYVLDANPNTNIIYTLQENEDGTVSQELINSRVYINGINKDSYVAKPIMLVHQVANPGQFTLKGILSNDLINSSNQFFFEDAEEGFIQNITEDFEYTFTANETTTDRFRIYWNGTPEVLNVSDVTAVAKTLVYKNVDDTFKVRFAENWNKADIFVYNVMGQLVHSAKSVDASIDYTLPLKGHTSAYIVKAVSDKGEVATQKIIKK</sequence>
<name>A0A9X4RUL1_9FLAO</name>
<feature type="chain" id="PRO_5040901556" evidence="2">
    <location>
        <begin position="20"/>
        <end position="627"/>
    </location>
</feature>
<evidence type="ECO:0000256" key="1">
    <source>
        <dbReference type="ARBA" id="ARBA00022729"/>
    </source>
</evidence>
<dbReference type="RefSeq" id="WP_304419617.1">
    <property type="nucleotide sequence ID" value="NZ_JANCMU010000001.1"/>
</dbReference>
<keyword evidence="4" id="KW-1185">Reference proteome</keyword>
<feature type="signal peptide" evidence="2">
    <location>
        <begin position="1"/>
        <end position="19"/>
    </location>
</feature>
<dbReference type="EMBL" id="JANCMU010000001">
    <property type="protein sequence ID" value="MDG4944865.1"/>
    <property type="molecule type" value="Genomic_DNA"/>
</dbReference>
<keyword evidence="1 2" id="KW-0732">Signal</keyword>
<evidence type="ECO:0000313" key="3">
    <source>
        <dbReference type="EMBL" id="MDG4944865.1"/>
    </source>
</evidence>
<accession>A0A9X4RUL1</accession>
<comment type="caution">
    <text evidence="3">The sequence shown here is derived from an EMBL/GenBank/DDBJ whole genome shotgun (WGS) entry which is preliminary data.</text>
</comment>
<evidence type="ECO:0000313" key="4">
    <source>
        <dbReference type="Proteomes" id="UP001152599"/>
    </source>
</evidence>
<dbReference type="InterPro" id="IPR026444">
    <property type="entry name" value="Secre_tail"/>
</dbReference>
<evidence type="ECO:0000256" key="2">
    <source>
        <dbReference type="SAM" id="SignalP"/>
    </source>
</evidence>
<gene>
    <name evidence="3" type="ORF">NMK71_00410</name>
</gene>
<protein>
    <submittedName>
        <fullName evidence="3">T9SS type A sorting domain-containing protein</fullName>
    </submittedName>
</protein>
<dbReference type="Proteomes" id="UP001152599">
    <property type="component" value="Unassembled WGS sequence"/>
</dbReference>
<proteinExistence type="predicted"/>
<dbReference type="AlphaFoldDB" id="A0A9X4RUL1"/>
<reference evidence="3" key="1">
    <citation type="submission" date="2022-07" db="EMBL/GenBank/DDBJ databases">
        <title>Description and genome-wide analysis of Profundicola chukchiensis gen. nov., sp. nov., marine bacteria isolated from bottom sediments of the Chukchi Sea.</title>
        <authorList>
            <person name="Romanenko L."/>
            <person name="Otstavnykh N."/>
            <person name="Kurilenko V."/>
            <person name="Eremeev V."/>
            <person name="Velansky P."/>
            <person name="Mikhailov V."/>
            <person name="Isaeva M."/>
        </authorList>
    </citation>
    <scope>NUCLEOTIDE SEQUENCE</scope>
    <source>
        <strain evidence="3">KMM 9713</strain>
    </source>
</reference>